<dbReference type="VEuPathDB" id="GiardiaDB:QR46_4592"/>
<dbReference type="EMBL" id="AHGT01000100">
    <property type="protein sequence ID" value="ESU35106.1"/>
    <property type="molecule type" value="Genomic_DNA"/>
</dbReference>
<evidence type="ECO:0000313" key="2">
    <source>
        <dbReference type="Proteomes" id="UP000018320"/>
    </source>
</evidence>
<proteinExistence type="predicted"/>
<dbReference type="Proteomes" id="UP000018320">
    <property type="component" value="Unassembled WGS sequence"/>
</dbReference>
<dbReference type="VEuPathDB" id="GiardiaDB:DHA2_4270"/>
<dbReference type="VEuPathDB" id="GiardiaDB:GL50581_2565"/>
<dbReference type="VEuPathDB" id="GiardiaDB:GL50803_004270"/>
<gene>
    <name evidence="1" type="ORF">DHA2_4270</name>
</gene>
<comment type="caution">
    <text evidence="1">The sequence shown here is derived from an EMBL/GenBank/DDBJ whole genome shotgun (WGS) entry which is preliminary data.</text>
</comment>
<dbReference type="AlphaFoldDB" id="V6T8B9"/>
<reference evidence="1 2" key="2">
    <citation type="journal article" date="2013" name="Genome Biol. Evol.">
        <title>Genome sequencing of Giardia lamblia genotypes A2 and B isolates (DH and GS) and comparative analysis with the genomes of genotypes A1 and E (WB and Pig).</title>
        <authorList>
            <person name="Adam R.D."/>
            <person name="Dahlstrom E.W."/>
            <person name="Martens C.A."/>
            <person name="Bruno D.P."/>
            <person name="Barbian K.D."/>
            <person name="Ricklefs S.M."/>
            <person name="Hernandez M.M."/>
            <person name="Narla N.P."/>
            <person name="Patel R.B."/>
            <person name="Porcella S.F."/>
            <person name="Nash T.E."/>
        </authorList>
    </citation>
    <scope>NUCLEOTIDE SEQUENCE [LARGE SCALE GENOMIC DNA]</scope>
    <source>
        <strain evidence="1 2">DH</strain>
    </source>
</reference>
<protein>
    <recommendedName>
        <fullName evidence="3">FERM domain-containing protein</fullName>
    </recommendedName>
</protein>
<reference evidence="2" key="1">
    <citation type="submission" date="2012-02" db="EMBL/GenBank/DDBJ databases">
        <title>Genome sequencing of Giardia lamblia Genotypes A2 and B isolates (DH and GS) and comparative analysis with the genomes of Genotypes A1 and E (WB and Pig).</title>
        <authorList>
            <person name="Adam R."/>
            <person name="Dahlstrom E."/>
            <person name="Martens C."/>
            <person name="Bruno D."/>
            <person name="Barbian K."/>
            <person name="Porcella S.F."/>
            <person name="Nash T."/>
        </authorList>
    </citation>
    <scope>NUCLEOTIDE SEQUENCE</scope>
    <source>
        <strain evidence="2">DH</strain>
    </source>
</reference>
<accession>V6T8B9</accession>
<organism evidence="1 2">
    <name type="scientific">Giardia intestinalis</name>
    <name type="common">Giardia lamblia</name>
    <dbReference type="NCBI Taxonomy" id="5741"/>
    <lineage>
        <taxon>Eukaryota</taxon>
        <taxon>Metamonada</taxon>
        <taxon>Diplomonadida</taxon>
        <taxon>Hexamitidae</taxon>
        <taxon>Giardiinae</taxon>
        <taxon>Giardia</taxon>
    </lineage>
</organism>
<sequence length="326" mass="37095">MAVRPMVCQLKELKKMMTIPLRVGTITGPIYTSIGPNSLVFDIITDLCRQLDIPDDYAPAFVLLKRTAKASVECMEALSQPYYSVLHGNPSIFLRIAIFPTPEVVKHLNKKFRLILLEQVQRAIITHIWRVNNEYSLLFSAFYYIITTGTIPNIKEKHFYSKYVQASAGRFINSDILVRYNDKSLEKMFKHMFSSIIEQGLAPTPDEAIQHYFNIVGTSLKQYGYACFHGSVRKFDRMAPESDTILLLNHRGILFLNADLSENTGYTFDALIKVVPGDSQINLTVLVHNEPKEMILEVDRVSEIVSFITYFSTAQVPSPYVVDLPI</sequence>
<evidence type="ECO:0000313" key="1">
    <source>
        <dbReference type="EMBL" id="ESU35106.1"/>
    </source>
</evidence>
<evidence type="ECO:0008006" key="3">
    <source>
        <dbReference type="Google" id="ProtNLM"/>
    </source>
</evidence>
<name>V6T8B9_GIAIN</name>